<accession>A0AAD4YWX3</accession>
<organism evidence="1 2">
    <name type="scientific">Prunus dulcis</name>
    <name type="common">Almond</name>
    <name type="synonym">Amygdalus dulcis</name>
    <dbReference type="NCBI Taxonomy" id="3755"/>
    <lineage>
        <taxon>Eukaryota</taxon>
        <taxon>Viridiplantae</taxon>
        <taxon>Streptophyta</taxon>
        <taxon>Embryophyta</taxon>
        <taxon>Tracheophyta</taxon>
        <taxon>Spermatophyta</taxon>
        <taxon>Magnoliopsida</taxon>
        <taxon>eudicotyledons</taxon>
        <taxon>Gunneridae</taxon>
        <taxon>Pentapetalae</taxon>
        <taxon>rosids</taxon>
        <taxon>fabids</taxon>
        <taxon>Rosales</taxon>
        <taxon>Rosaceae</taxon>
        <taxon>Amygdaloideae</taxon>
        <taxon>Amygdaleae</taxon>
        <taxon>Prunus</taxon>
    </lineage>
</organism>
<proteinExistence type="predicted"/>
<dbReference type="EMBL" id="JAJFAZ020000006">
    <property type="protein sequence ID" value="KAI5324324.1"/>
    <property type="molecule type" value="Genomic_DNA"/>
</dbReference>
<protein>
    <recommendedName>
        <fullName evidence="3">Reverse transcriptase domain-containing protein</fullName>
    </recommendedName>
</protein>
<evidence type="ECO:0000313" key="1">
    <source>
        <dbReference type="EMBL" id="KAI5324324.1"/>
    </source>
</evidence>
<comment type="caution">
    <text evidence="1">The sequence shown here is derived from an EMBL/GenBank/DDBJ whole genome shotgun (WGS) entry which is preliminary data.</text>
</comment>
<evidence type="ECO:0000313" key="2">
    <source>
        <dbReference type="Proteomes" id="UP001054821"/>
    </source>
</evidence>
<sequence>MPLLPSTIAGTTAQPDETSAEIEPATVEKVQQPAAPVKPYVPPILFPQCLRKNKVDAQFLKFLDIFKKLQKNIPFADALEQMPSYAKFMKDIISKKRKLGKHEIVKLSEECSAILQRKLPPKLKDPGILLYLALLEPLTLKKLYVI</sequence>
<dbReference type="AlphaFoldDB" id="A0AAD4YWX3"/>
<dbReference type="Proteomes" id="UP001054821">
    <property type="component" value="Chromosome 6"/>
</dbReference>
<keyword evidence="2" id="KW-1185">Reference proteome</keyword>
<evidence type="ECO:0008006" key="3">
    <source>
        <dbReference type="Google" id="ProtNLM"/>
    </source>
</evidence>
<name>A0AAD4YWX3_PRUDU</name>
<gene>
    <name evidence="1" type="ORF">L3X38_033397</name>
</gene>
<reference evidence="1 2" key="1">
    <citation type="journal article" date="2022" name="G3 (Bethesda)">
        <title>Whole-genome sequence and methylome profiling of the almond [Prunus dulcis (Mill.) D.A. Webb] cultivar 'Nonpareil'.</title>
        <authorList>
            <person name="D'Amico-Willman K.M."/>
            <person name="Ouma W.Z."/>
            <person name="Meulia T."/>
            <person name="Sideli G.M."/>
            <person name="Gradziel T.M."/>
            <person name="Fresnedo-Ramirez J."/>
        </authorList>
    </citation>
    <scope>NUCLEOTIDE SEQUENCE [LARGE SCALE GENOMIC DNA]</scope>
    <source>
        <strain evidence="1">Clone GOH B32 T37-40</strain>
    </source>
</reference>